<dbReference type="Proteomes" id="UP000253729">
    <property type="component" value="Unassembled WGS sequence"/>
</dbReference>
<dbReference type="RefSeq" id="XP_026619733.1">
    <property type="nucleotide sequence ID" value="XM_026768409.1"/>
</dbReference>
<evidence type="ECO:0000313" key="1">
    <source>
        <dbReference type="EMBL" id="RDH26711.1"/>
    </source>
</evidence>
<name>A0A3F3PIF1_9EURO</name>
<reference evidence="1 2" key="1">
    <citation type="submission" date="2018-07" db="EMBL/GenBank/DDBJ databases">
        <title>The genomes of Aspergillus section Nigri reveals drivers in fungal speciation.</title>
        <authorList>
            <consortium name="DOE Joint Genome Institute"/>
            <person name="Vesth T.C."/>
            <person name="Nybo J."/>
            <person name="Theobald S."/>
            <person name="Brandl J."/>
            <person name="Frisvad J.C."/>
            <person name="Nielsen K.F."/>
            <person name="Lyhne E.K."/>
            <person name="Kogle M.E."/>
            <person name="Kuo A."/>
            <person name="Riley R."/>
            <person name="Clum A."/>
            <person name="Nolan M."/>
            <person name="Lipzen A."/>
            <person name="Salamov A."/>
            <person name="Henrissat B."/>
            <person name="Wiebenga A."/>
            <person name="De vries R.P."/>
            <person name="Grigoriev I.V."/>
            <person name="Mortensen U.H."/>
            <person name="Andersen M.R."/>
            <person name="Baker S.E."/>
        </authorList>
    </citation>
    <scope>NUCLEOTIDE SEQUENCE [LARGE SCALE GENOMIC DNA]</scope>
    <source>
        <strain evidence="1 2">CBS 139.54b</strain>
    </source>
</reference>
<sequence>MTFLLHYLNPYLHGLTPKANTMSNFEVVDSLCVTATVVINPFTTKHLGTACTIL</sequence>
<accession>A0A3F3PIF1</accession>
<evidence type="ECO:0000313" key="2">
    <source>
        <dbReference type="Proteomes" id="UP000253729"/>
    </source>
</evidence>
<keyword evidence="2" id="KW-1185">Reference proteome</keyword>
<proteinExistence type="predicted"/>
<organism evidence="1 2">
    <name type="scientific">Aspergillus welwitschiae</name>
    <dbReference type="NCBI Taxonomy" id="1341132"/>
    <lineage>
        <taxon>Eukaryota</taxon>
        <taxon>Fungi</taxon>
        <taxon>Dikarya</taxon>
        <taxon>Ascomycota</taxon>
        <taxon>Pezizomycotina</taxon>
        <taxon>Eurotiomycetes</taxon>
        <taxon>Eurotiomycetidae</taxon>
        <taxon>Eurotiales</taxon>
        <taxon>Aspergillaceae</taxon>
        <taxon>Aspergillus</taxon>
        <taxon>Aspergillus subgen. Circumdati</taxon>
    </lineage>
</organism>
<gene>
    <name evidence="1" type="ORF">BDQ94DRAFT_155062</name>
</gene>
<dbReference type="EMBL" id="KZ852122">
    <property type="protein sequence ID" value="RDH26711.1"/>
    <property type="molecule type" value="Genomic_DNA"/>
</dbReference>
<dbReference type="GeneID" id="38136765"/>
<dbReference type="AlphaFoldDB" id="A0A3F3PIF1"/>
<protein>
    <submittedName>
        <fullName evidence="1">Uncharacterized protein</fullName>
    </submittedName>
</protein>